<proteinExistence type="predicted"/>
<accession>A0A8S5UWC3</accession>
<reference evidence="1" key="1">
    <citation type="journal article" date="2021" name="Proc. Natl. Acad. Sci. U.S.A.">
        <title>A Catalog of Tens of Thousands of Viruses from Human Metagenomes Reveals Hidden Associations with Chronic Diseases.</title>
        <authorList>
            <person name="Tisza M.J."/>
            <person name="Buck C.B."/>
        </authorList>
    </citation>
    <scope>NUCLEOTIDE SEQUENCE</scope>
    <source>
        <strain evidence="1">CtgaU3</strain>
    </source>
</reference>
<evidence type="ECO:0000313" key="1">
    <source>
        <dbReference type="EMBL" id="DAF98662.1"/>
    </source>
</evidence>
<organism evidence="1">
    <name type="scientific">Siphoviridae sp. ctgaU3</name>
    <dbReference type="NCBI Taxonomy" id="2825609"/>
    <lineage>
        <taxon>Viruses</taxon>
        <taxon>Duplodnaviria</taxon>
        <taxon>Heunggongvirae</taxon>
        <taxon>Uroviricota</taxon>
        <taxon>Caudoviricetes</taxon>
    </lineage>
</organism>
<protein>
    <submittedName>
        <fullName evidence="1">PORTAL PROTEIN</fullName>
    </submittedName>
</protein>
<sequence length="457" mass="49266">MVNNSRTTIPGPWDRLVSNHAEELAWARQRREDVAPLADPHGRMLGLADIDGGTKNEERRRLRQLSLGPTLGLLVDTLARQLLCDGVSRSGGAGNAEDDADSLRTMWEPWEYAGLPTKQTALYRESLIDGVAYVVALPGRPQPRLLPLPSSRVACGWGGAPSAEWPTEAALLDGAGDPWMYIDDTAVIDPKTGEVTSTHPAGVCPVVRFAPYQDLAGACPGLVDRLRPAARRYVKTVNDRLLVQHNNSWRVRTATGLTDPGSPEEAERQKAILEHADILTGGEGVQFGSLPETTMSSLLDAERADLGTLAALASVPSWALSGSQLVNLAADALAEARSAERAHVGAIQRAYGRSIASLLRLAQAQAGRRDLAADYSLRIDWRDMEARSLSQAADALGKLTQSLGVPAELLWQRIPGVSPQEADGWRQWAEQHPDALTQYAQALAPNQGEGHDNPLKA</sequence>
<dbReference type="EMBL" id="BK016153">
    <property type="protein sequence ID" value="DAF98662.1"/>
    <property type="molecule type" value="Genomic_DNA"/>
</dbReference>
<name>A0A8S5UWC3_9CAUD</name>
<dbReference type="InterPro" id="IPR021145">
    <property type="entry name" value="Portal_protein_SPP1_Gp6-like"/>
</dbReference>
<dbReference type="Pfam" id="PF05133">
    <property type="entry name" value="SPP1_portal"/>
    <property type="match status" value="1"/>
</dbReference>